<dbReference type="Proteomes" id="UP000314294">
    <property type="component" value="Unassembled WGS sequence"/>
</dbReference>
<protein>
    <submittedName>
        <fullName evidence="2">Uncharacterized protein</fullName>
    </submittedName>
</protein>
<accession>A0A4Z2GG05</accession>
<dbReference type="AlphaFoldDB" id="A0A4Z2GG05"/>
<comment type="caution">
    <text evidence="2">The sequence shown here is derived from an EMBL/GenBank/DDBJ whole genome shotgun (WGS) entry which is preliminary data.</text>
</comment>
<evidence type="ECO:0000313" key="2">
    <source>
        <dbReference type="EMBL" id="TNN52339.1"/>
    </source>
</evidence>
<sequence length="138" mass="15599">MTTQSEKRMRQSRAEKDYLIFHAHIVAPLWREFKNRRQQTCGVRSGDKKEDECAAVYDEGDPDRVMKRRAASSHTRAQTAPLPGDDKQDNNIVNTHPPQTAQHAARTDGKTLLHQYMVSLAISEDVGVETPLHISGHI</sequence>
<gene>
    <name evidence="2" type="ORF">EYF80_037493</name>
</gene>
<reference evidence="2 3" key="1">
    <citation type="submission" date="2019-03" db="EMBL/GenBank/DDBJ databases">
        <title>First draft genome of Liparis tanakae, snailfish: a comprehensive survey of snailfish specific genes.</title>
        <authorList>
            <person name="Kim W."/>
            <person name="Song I."/>
            <person name="Jeong J.-H."/>
            <person name="Kim D."/>
            <person name="Kim S."/>
            <person name="Ryu S."/>
            <person name="Song J.Y."/>
            <person name="Lee S.K."/>
        </authorList>
    </citation>
    <scope>NUCLEOTIDE SEQUENCE [LARGE SCALE GENOMIC DNA]</scope>
    <source>
        <tissue evidence="2">Muscle</tissue>
    </source>
</reference>
<feature type="region of interest" description="Disordered" evidence="1">
    <location>
        <begin position="64"/>
        <end position="105"/>
    </location>
</feature>
<dbReference type="EMBL" id="SRLO01000551">
    <property type="protein sequence ID" value="TNN52339.1"/>
    <property type="molecule type" value="Genomic_DNA"/>
</dbReference>
<evidence type="ECO:0000313" key="3">
    <source>
        <dbReference type="Proteomes" id="UP000314294"/>
    </source>
</evidence>
<proteinExistence type="predicted"/>
<evidence type="ECO:0000256" key="1">
    <source>
        <dbReference type="SAM" id="MobiDB-lite"/>
    </source>
</evidence>
<feature type="compositionally biased region" description="Polar residues" evidence="1">
    <location>
        <begin position="90"/>
        <end position="102"/>
    </location>
</feature>
<keyword evidence="3" id="KW-1185">Reference proteome</keyword>
<organism evidence="2 3">
    <name type="scientific">Liparis tanakae</name>
    <name type="common">Tanaka's snailfish</name>
    <dbReference type="NCBI Taxonomy" id="230148"/>
    <lineage>
        <taxon>Eukaryota</taxon>
        <taxon>Metazoa</taxon>
        <taxon>Chordata</taxon>
        <taxon>Craniata</taxon>
        <taxon>Vertebrata</taxon>
        <taxon>Euteleostomi</taxon>
        <taxon>Actinopterygii</taxon>
        <taxon>Neopterygii</taxon>
        <taxon>Teleostei</taxon>
        <taxon>Neoteleostei</taxon>
        <taxon>Acanthomorphata</taxon>
        <taxon>Eupercaria</taxon>
        <taxon>Perciformes</taxon>
        <taxon>Cottioidei</taxon>
        <taxon>Cottales</taxon>
        <taxon>Liparidae</taxon>
        <taxon>Liparis</taxon>
    </lineage>
</organism>
<name>A0A4Z2GG05_9TELE</name>